<dbReference type="SUPFAM" id="SSF53335">
    <property type="entry name" value="S-adenosyl-L-methionine-dependent methyltransferases"/>
    <property type="match status" value="1"/>
</dbReference>
<evidence type="ECO:0000313" key="1">
    <source>
        <dbReference type="EMBL" id="PMD14435.1"/>
    </source>
</evidence>
<keyword evidence="2" id="KW-1185">Reference proteome</keyword>
<name>A0A2J6PK61_9HELO</name>
<reference evidence="1 2" key="1">
    <citation type="submission" date="2016-05" db="EMBL/GenBank/DDBJ databases">
        <title>A degradative enzymes factory behind the ericoid mycorrhizal symbiosis.</title>
        <authorList>
            <consortium name="DOE Joint Genome Institute"/>
            <person name="Martino E."/>
            <person name="Morin E."/>
            <person name="Grelet G."/>
            <person name="Kuo A."/>
            <person name="Kohler A."/>
            <person name="Daghino S."/>
            <person name="Barry K."/>
            <person name="Choi C."/>
            <person name="Cichocki N."/>
            <person name="Clum A."/>
            <person name="Copeland A."/>
            <person name="Hainaut M."/>
            <person name="Haridas S."/>
            <person name="Labutti K."/>
            <person name="Lindquist E."/>
            <person name="Lipzen A."/>
            <person name="Khouja H.-R."/>
            <person name="Murat C."/>
            <person name="Ohm R."/>
            <person name="Olson A."/>
            <person name="Spatafora J."/>
            <person name="Veneault-Fourrey C."/>
            <person name="Henrissat B."/>
            <person name="Grigoriev I."/>
            <person name="Martin F."/>
            <person name="Perotto S."/>
        </authorList>
    </citation>
    <scope>NUCLEOTIDE SEQUENCE [LARGE SCALE GENOMIC DNA]</scope>
    <source>
        <strain evidence="1 2">UAMH 7357</strain>
    </source>
</reference>
<dbReference type="AlphaFoldDB" id="A0A2J6PK61"/>
<evidence type="ECO:0000313" key="2">
    <source>
        <dbReference type="Proteomes" id="UP000235672"/>
    </source>
</evidence>
<dbReference type="Proteomes" id="UP000235672">
    <property type="component" value="Unassembled WGS sequence"/>
</dbReference>
<dbReference type="OrthoDB" id="184880at2759"/>
<sequence length="277" mass="31197">MGSVSQRDRYPLGRDVSDSIRLDAQHLLWRMHLGYILHPQIPITKGMKIAELGTGTGVWILDAARCLPSTVELHGYDISNYQYPPRKFWPRNVTMGILDSLTDPPPQLVGQYDVVHLRMWASNLKGNDTSPLLEHVKKLLKPGGYVQWEDADLVNQAVSGEEAEKFAALMQEIFEKAGLQYEWVSELPARLPGHGFEVLHAGNTKFNYGCVQLCTNTYLMAMAEILRGVQRNSVANKSPITVRDQEEVLSKLLQNSRNGMVYNWIPVVVLGQKKENA</sequence>
<proteinExistence type="predicted"/>
<dbReference type="CDD" id="cd02440">
    <property type="entry name" value="AdoMet_MTases"/>
    <property type="match status" value="1"/>
</dbReference>
<dbReference type="EMBL" id="KZ613522">
    <property type="protein sequence ID" value="PMD14435.1"/>
    <property type="molecule type" value="Genomic_DNA"/>
</dbReference>
<accession>A0A2J6PK61</accession>
<evidence type="ECO:0008006" key="3">
    <source>
        <dbReference type="Google" id="ProtNLM"/>
    </source>
</evidence>
<organism evidence="1 2">
    <name type="scientific">Hyaloscypha hepaticicola</name>
    <dbReference type="NCBI Taxonomy" id="2082293"/>
    <lineage>
        <taxon>Eukaryota</taxon>
        <taxon>Fungi</taxon>
        <taxon>Dikarya</taxon>
        <taxon>Ascomycota</taxon>
        <taxon>Pezizomycotina</taxon>
        <taxon>Leotiomycetes</taxon>
        <taxon>Helotiales</taxon>
        <taxon>Hyaloscyphaceae</taxon>
        <taxon>Hyaloscypha</taxon>
    </lineage>
</organism>
<dbReference type="STRING" id="1745343.A0A2J6PK61"/>
<gene>
    <name evidence="1" type="ORF">NA56DRAFT_651001</name>
</gene>
<dbReference type="Pfam" id="PF13489">
    <property type="entry name" value="Methyltransf_23"/>
    <property type="match status" value="1"/>
</dbReference>
<dbReference type="InterPro" id="IPR029063">
    <property type="entry name" value="SAM-dependent_MTases_sf"/>
</dbReference>
<protein>
    <recommendedName>
        <fullName evidence="3">S-adenosyl-L-methionine-dependent methyltransferase</fullName>
    </recommendedName>
</protein>
<dbReference type="Gene3D" id="3.40.50.150">
    <property type="entry name" value="Vaccinia Virus protein VP39"/>
    <property type="match status" value="1"/>
</dbReference>